<organism evidence="2 3">
    <name type="scientific">Albula glossodonta</name>
    <name type="common">roundjaw bonefish</name>
    <dbReference type="NCBI Taxonomy" id="121402"/>
    <lineage>
        <taxon>Eukaryota</taxon>
        <taxon>Metazoa</taxon>
        <taxon>Chordata</taxon>
        <taxon>Craniata</taxon>
        <taxon>Vertebrata</taxon>
        <taxon>Euteleostomi</taxon>
        <taxon>Actinopterygii</taxon>
        <taxon>Neopterygii</taxon>
        <taxon>Teleostei</taxon>
        <taxon>Albuliformes</taxon>
        <taxon>Albulidae</taxon>
        <taxon>Albula</taxon>
    </lineage>
</organism>
<comment type="caution">
    <text evidence="2">The sequence shown here is derived from an EMBL/GenBank/DDBJ whole genome shotgun (WGS) entry which is preliminary data.</text>
</comment>
<proteinExistence type="predicted"/>
<evidence type="ECO:0000313" key="2">
    <source>
        <dbReference type="EMBL" id="KAG9338982.1"/>
    </source>
</evidence>
<protein>
    <submittedName>
        <fullName evidence="2">Uncharacterized protein</fullName>
    </submittedName>
</protein>
<accession>A0A8T2NMY5</accession>
<reference evidence="2" key="1">
    <citation type="thesis" date="2021" institute="BYU ScholarsArchive" country="Provo, UT, USA">
        <title>Applications of and Algorithms for Genome Assembly and Genomic Analyses with an Emphasis on Marine Teleosts.</title>
        <authorList>
            <person name="Pickett B.D."/>
        </authorList>
    </citation>
    <scope>NUCLEOTIDE SEQUENCE</scope>
    <source>
        <strain evidence="2">HI-2016</strain>
    </source>
</reference>
<name>A0A8T2NMY5_9TELE</name>
<dbReference type="EMBL" id="JAFBMS010000060">
    <property type="protein sequence ID" value="KAG9338982.1"/>
    <property type="molecule type" value="Genomic_DNA"/>
</dbReference>
<sequence>MKRKRWREGWRGGHSAYLLQQVSLLDSLQYTLLRRVLDLPSHQKLVQDEVSLLKVKDDVQLTHLHKNKTEEGGEQRGGERREIRGGRRAERRRGEGDQRREESREEERGGRSEEGGEQRGGERREIRGGRRAERRREEGDQASGNRSSYVAQKLHILGLRASTTCMSSRTIFFLSRSAVAVYHFCSRSFPCRLNSSMKRICNSQGLKGWRELGYSKRLTEPQAVAQTLARSLHLRRCRYPEAPWDKI</sequence>
<dbReference type="OrthoDB" id="10588409at2759"/>
<feature type="compositionally biased region" description="Basic and acidic residues" evidence="1">
    <location>
        <begin position="67"/>
        <end position="139"/>
    </location>
</feature>
<dbReference type="AlphaFoldDB" id="A0A8T2NMY5"/>
<feature type="region of interest" description="Disordered" evidence="1">
    <location>
        <begin position="64"/>
        <end position="146"/>
    </location>
</feature>
<dbReference type="Proteomes" id="UP000824540">
    <property type="component" value="Unassembled WGS sequence"/>
</dbReference>
<evidence type="ECO:0000313" key="3">
    <source>
        <dbReference type="Proteomes" id="UP000824540"/>
    </source>
</evidence>
<gene>
    <name evidence="2" type="ORF">JZ751_024378</name>
</gene>
<evidence type="ECO:0000256" key="1">
    <source>
        <dbReference type="SAM" id="MobiDB-lite"/>
    </source>
</evidence>
<keyword evidence="3" id="KW-1185">Reference proteome</keyword>